<dbReference type="GO" id="GO:0047750">
    <property type="term" value="F:cholestenol delta-isomerase activity"/>
    <property type="evidence" value="ECO:0007669"/>
    <property type="project" value="InterPro"/>
</dbReference>
<evidence type="ECO:0000256" key="9">
    <source>
        <dbReference type="ARBA" id="ARBA00023136"/>
    </source>
</evidence>
<proteinExistence type="inferred from homology"/>
<evidence type="ECO:0000256" key="14">
    <source>
        <dbReference type="SAM" id="Phobius"/>
    </source>
</evidence>
<dbReference type="GO" id="GO:0005783">
    <property type="term" value="C:endoplasmic reticulum"/>
    <property type="evidence" value="ECO:0007669"/>
    <property type="project" value="TreeGrafter"/>
</dbReference>
<dbReference type="OrthoDB" id="58557at2759"/>
<evidence type="ECO:0000256" key="7">
    <source>
        <dbReference type="ARBA" id="ARBA00023011"/>
    </source>
</evidence>
<comment type="subcellular location">
    <subcellularLocation>
        <location evidence="1">Membrane</location>
        <topology evidence="1">Multi-pass membrane protein</topology>
    </subcellularLocation>
</comment>
<evidence type="ECO:0000256" key="4">
    <source>
        <dbReference type="ARBA" id="ARBA00022692"/>
    </source>
</evidence>
<feature type="transmembrane region" description="Helical" evidence="14">
    <location>
        <begin position="185"/>
        <end position="205"/>
    </location>
</feature>
<dbReference type="AlphaFoldDB" id="A0A9W9KNC3"/>
<sequence length="227" mass="26708">MSESSDHPFYPLDIRLAEYVPNTIRVEVLLGFFTFATLTVITFTSTVLKWHKPSISRQDKVLFGWFIFTGCIHLFLEGYFVYNHKTMPRMQDLGGQMWKEYAKADSRYMTIEPFVVSMETVTAVFWGPLSYIIAWMILVKSPYRHPTQILVSMGQFYGDVLYYGTSMLEDYYNGRSYSRPEGYYYWGYFIFLNAFWIAIPAYCMYQSSSAFVAAFRKSESQFEKKKL</sequence>
<dbReference type="PANTHER" id="PTHR14207">
    <property type="entry name" value="STEROL ISOMERASE"/>
    <property type="match status" value="1"/>
</dbReference>
<keyword evidence="3" id="KW-0444">Lipid biosynthesis</keyword>
<dbReference type="GO" id="GO:0016126">
    <property type="term" value="P:sterol biosynthetic process"/>
    <property type="evidence" value="ECO:0007669"/>
    <property type="project" value="UniProtKB-KW"/>
</dbReference>
<protein>
    <submittedName>
        <fullName evidence="16">Emopamil binding protein</fullName>
    </submittedName>
</protein>
<comment type="similarity">
    <text evidence="2">Belongs to the EBP family.</text>
</comment>
<dbReference type="PROSITE" id="PS51751">
    <property type="entry name" value="EXPERA"/>
    <property type="match status" value="1"/>
</dbReference>
<evidence type="ECO:0000256" key="2">
    <source>
        <dbReference type="ARBA" id="ARBA00008337"/>
    </source>
</evidence>
<dbReference type="InterPro" id="IPR007905">
    <property type="entry name" value="EBP"/>
</dbReference>
<keyword evidence="17" id="KW-1185">Reference proteome</keyword>
<feature type="transmembrane region" description="Helical" evidence="14">
    <location>
        <begin position="28"/>
        <end position="50"/>
    </location>
</feature>
<evidence type="ECO:0000313" key="16">
    <source>
        <dbReference type="EMBL" id="KAJ5113159.1"/>
    </source>
</evidence>
<keyword evidence="9 13" id="KW-0472">Membrane</keyword>
<organism evidence="16 17">
    <name type="scientific">Penicillium angulare</name>
    <dbReference type="NCBI Taxonomy" id="116970"/>
    <lineage>
        <taxon>Eukaryota</taxon>
        <taxon>Fungi</taxon>
        <taxon>Dikarya</taxon>
        <taxon>Ascomycota</taxon>
        <taxon>Pezizomycotina</taxon>
        <taxon>Eurotiomycetes</taxon>
        <taxon>Eurotiomycetidae</taxon>
        <taxon>Eurotiales</taxon>
        <taxon>Aspergillaceae</taxon>
        <taxon>Penicillium</taxon>
    </lineage>
</organism>
<evidence type="ECO:0000256" key="10">
    <source>
        <dbReference type="ARBA" id="ARBA00023166"/>
    </source>
</evidence>
<feature type="domain" description="EXPERA" evidence="15">
    <location>
        <begin position="58"/>
        <end position="204"/>
    </location>
</feature>
<dbReference type="Pfam" id="PF05241">
    <property type="entry name" value="EBP"/>
    <property type="match status" value="1"/>
</dbReference>
<dbReference type="GO" id="GO:0000247">
    <property type="term" value="F:C-8 sterol isomerase activity"/>
    <property type="evidence" value="ECO:0007669"/>
    <property type="project" value="TreeGrafter"/>
</dbReference>
<reference evidence="16" key="2">
    <citation type="journal article" date="2023" name="IMA Fungus">
        <title>Comparative genomic study of the Penicillium genus elucidates a diverse pangenome and 15 lateral gene transfer events.</title>
        <authorList>
            <person name="Petersen C."/>
            <person name="Sorensen T."/>
            <person name="Nielsen M.R."/>
            <person name="Sondergaard T.E."/>
            <person name="Sorensen J.L."/>
            <person name="Fitzpatrick D.A."/>
            <person name="Frisvad J.C."/>
            <person name="Nielsen K.L."/>
        </authorList>
    </citation>
    <scope>NUCLEOTIDE SEQUENCE</scope>
    <source>
        <strain evidence="16">IBT 30069</strain>
    </source>
</reference>
<keyword evidence="12" id="KW-0413">Isomerase</keyword>
<evidence type="ECO:0000256" key="12">
    <source>
        <dbReference type="ARBA" id="ARBA00023235"/>
    </source>
</evidence>
<keyword evidence="10" id="KW-1207">Sterol metabolism</keyword>
<comment type="caution">
    <text evidence="16">The sequence shown here is derived from an EMBL/GenBank/DDBJ whole genome shotgun (WGS) entry which is preliminary data.</text>
</comment>
<evidence type="ECO:0000256" key="5">
    <source>
        <dbReference type="ARBA" id="ARBA00022955"/>
    </source>
</evidence>
<evidence type="ECO:0000256" key="13">
    <source>
        <dbReference type="PROSITE-ProRule" id="PRU01087"/>
    </source>
</evidence>
<feature type="transmembrane region" description="Helical" evidence="14">
    <location>
        <begin position="62"/>
        <end position="82"/>
    </location>
</feature>
<dbReference type="Proteomes" id="UP001149165">
    <property type="component" value="Unassembled WGS sequence"/>
</dbReference>
<keyword evidence="6 13" id="KW-1133">Transmembrane helix</keyword>
<feature type="transmembrane region" description="Helical" evidence="14">
    <location>
        <begin position="114"/>
        <end position="137"/>
    </location>
</feature>
<reference evidence="16" key="1">
    <citation type="submission" date="2022-11" db="EMBL/GenBank/DDBJ databases">
        <authorList>
            <person name="Petersen C."/>
        </authorList>
    </citation>
    <scope>NUCLEOTIDE SEQUENCE</scope>
    <source>
        <strain evidence="16">IBT 30069</strain>
    </source>
</reference>
<accession>A0A9W9KNC3</accession>
<keyword evidence="8" id="KW-0443">Lipid metabolism</keyword>
<gene>
    <name evidence="16" type="ORF">N7456_001693</name>
</gene>
<keyword evidence="4 13" id="KW-0812">Transmembrane</keyword>
<dbReference type="GO" id="GO:0016020">
    <property type="term" value="C:membrane"/>
    <property type="evidence" value="ECO:0007669"/>
    <property type="project" value="UniProtKB-SubCell"/>
</dbReference>
<evidence type="ECO:0000256" key="8">
    <source>
        <dbReference type="ARBA" id="ARBA00023098"/>
    </source>
</evidence>
<evidence type="ECO:0000259" key="15">
    <source>
        <dbReference type="PROSITE" id="PS51751"/>
    </source>
</evidence>
<name>A0A9W9KNC3_9EURO</name>
<keyword evidence="11" id="KW-0753">Steroid metabolism</keyword>
<keyword evidence="5" id="KW-0752">Steroid biosynthesis</keyword>
<evidence type="ECO:0000256" key="6">
    <source>
        <dbReference type="ARBA" id="ARBA00022989"/>
    </source>
</evidence>
<evidence type="ECO:0000256" key="11">
    <source>
        <dbReference type="ARBA" id="ARBA00023221"/>
    </source>
</evidence>
<evidence type="ECO:0000313" key="17">
    <source>
        <dbReference type="Proteomes" id="UP001149165"/>
    </source>
</evidence>
<dbReference type="GO" id="GO:0004769">
    <property type="term" value="F:steroid Delta-isomerase activity"/>
    <property type="evidence" value="ECO:0007669"/>
    <property type="project" value="TreeGrafter"/>
</dbReference>
<dbReference type="EMBL" id="JAPQKH010000002">
    <property type="protein sequence ID" value="KAJ5113159.1"/>
    <property type="molecule type" value="Genomic_DNA"/>
</dbReference>
<evidence type="ECO:0000256" key="3">
    <source>
        <dbReference type="ARBA" id="ARBA00022516"/>
    </source>
</evidence>
<keyword evidence="7" id="KW-0756">Sterol biosynthesis</keyword>
<evidence type="ECO:0000256" key="1">
    <source>
        <dbReference type="ARBA" id="ARBA00004141"/>
    </source>
</evidence>
<dbReference type="InterPro" id="IPR033118">
    <property type="entry name" value="EXPERA"/>
</dbReference>
<dbReference type="PANTHER" id="PTHR14207:SF0">
    <property type="entry name" value="3-BETA-HYDROXYSTEROID-DELTA(8),DELTA(7)-ISOMERASE"/>
    <property type="match status" value="1"/>
</dbReference>